<dbReference type="InterPro" id="IPR036250">
    <property type="entry name" value="AcylCo_DH-like_C"/>
</dbReference>
<dbReference type="SUPFAM" id="SSF47203">
    <property type="entry name" value="Acyl-CoA dehydrogenase C-terminal domain-like"/>
    <property type="match status" value="1"/>
</dbReference>
<dbReference type="InterPro" id="IPR046373">
    <property type="entry name" value="Acyl-CoA_Oxase/DH_mid-dom_sf"/>
</dbReference>
<gene>
    <name evidence="6" type="primary">hpaB</name>
    <name evidence="6" type="ORF">GCM10009789_45740</name>
</gene>
<dbReference type="InterPro" id="IPR024719">
    <property type="entry name" value="HpaB/PvcC/4-BUDH_C"/>
</dbReference>
<evidence type="ECO:0000256" key="1">
    <source>
        <dbReference type="ARBA" id="ARBA00022630"/>
    </source>
</evidence>
<feature type="domain" description="HpaB/PvcC/4-BUDH N-terminal" evidence="5">
    <location>
        <begin position="41"/>
        <end position="308"/>
    </location>
</feature>
<dbReference type="Pfam" id="PF11794">
    <property type="entry name" value="HpaB_N"/>
    <property type="match status" value="1"/>
</dbReference>
<sequence length="550" mass="61975">MGTAAILRDIQQRGTGWPARRESPMHDGCLGEQKKVALMRTGDEYLESLRDGRVVWVGGDRIDDVTTHPLTRAQTRRMARFYDLHHEPEMQDTMTFVDDDGVRRSMMWFTHTDAEGLRRKRVYLETVVRELDGGATGRTPCANNYGLITYEEDPQPWSDQSVGTGGRDLTVGIRSFLELVKEGDLNCAFAFIDPQLDRSDPSSAKKSPALRVVETRDDGIIVAGVKAVSTGTPFADYIHIGVFFRPGILPEQVIYGAVPANTPGVTILSREATVRDGDTDNHPMSSGGDELECTILFDDVFIPWDRVFHIGSPEHASLYPQRIFDWVHYEALIRTMVRAELMVGLALLMTEHLGTYQLPPVQARLARLVEFYQTLRAHVIASETEGFMSPAGLYKPNVLLFDFGRSYYLERYVEMRNEVVDLAGRASLLFPTEEQWNHPELHDWLEPLQSGAVGKPHDRLRISRVIRDLFLSDWGDRISTFEQFNGTPLLSTRMLTMKRSELSPSGPLTDLARRICGLEAAAAPEVTAYTEQAEYARRLDGVRVEGSRVR</sequence>
<dbReference type="InterPro" id="IPR009100">
    <property type="entry name" value="AcylCoA_DH/oxidase_NM_dom_sf"/>
</dbReference>
<keyword evidence="1" id="KW-0285">Flavoprotein</keyword>
<evidence type="ECO:0000256" key="2">
    <source>
        <dbReference type="ARBA" id="ARBA00022827"/>
    </source>
</evidence>
<dbReference type="InterPro" id="IPR024674">
    <property type="entry name" value="HpaB/PvcC/4-BUDH_N"/>
</dbReference>
<dbReference type="Gene3D" id="1.10.3140.10">
    <property type="entry name" value="4-hydroxybutyryl-coa dehydratase, domain 1"/>
    <property type="match status" value="1"/>
</dbReference>
<dbReference type="Gene3D" id="1.20.140.10">
    <property type="entry name" value="Butyryl-CoA Dehydrogenase, subunit A, domain 3"/>
    <property type="match status" value="1"/>
</dbReference>
<organism evidence="6 7">
    <name type="scientific">Kribbella sancticallisti</name>
    <dbReference type="NCBI Taxonomy" id="460087"/>
    <lineage>
        <taxon>Bacteria</taxon>
        <taxon>Bacillati</taxon>
        <taxon>Actinomycetota</taxon>
        <taxon>Actinomycetes</taxon>
        <taxon>Propionibacteriales</taxon>
        <taxon>Kribbellaceae</taxon>
        <taxon>Kribbella</taxon>
    </lineage>
</organism>
<evidence type="ECO:0000259" key="5">
    <source>
        <dbReference type="Pfam" id="PF11794"/>
    </source>
</evidence>
<feature type="domain" description="HpaB/PvcC/4-BUDH C-terminal" evidence="4">
    <location>
        <begin position="324"/>
        <end position="496"/>
    </location>
</feature>
<evidence type="ECO:0000259" key="4">
    <source>
        <dbReference type="Pfam" id="PF03241"/>
    </source>
</evidence>
<dbReference type="InterPro" id="IPR004925">
    <property type="entry name" value="HpaB/PvcC/4-BUDH"/>
</dbReference>
<comment type="caution">
    <text evidence="6">The sequence shown here is derived from an EMBL/GenBank/DDBJ whole genome shotgun (WGS) entry which is preliminary data.</text>
</comment>
<dbReference type="SUPFAM" id="SSF56645">
    <property type="entry name" value="Acyl-CoA dehydrogenase NM domain-like"/>
    <property type="match status" value="1"/>
</dbReference>
<evidence type="ECO:0000313" key="7">
    <source>
        <dbReference type="Proteomes" id="UP001500393"/>
    </source>
</evidence>
<dbReference type="PANTHER" id="PTHR36117">
    <property type="entry name" value="4-HYDROXYPHENYLACETATE 3-MONOOXYGENASE-RELATED"/>
    <property type="match status" value="1"/>
</dbReference>
<evidence type="ECO:0000256" key="3">
    <source>
        <dbReference type="ARBA" id="ARBA00023002"/>
    </source>
</evidence>
<proteinExistence type="predicted"/>
<dbReference type="PANTHER" id="PTHR36117:SF3">
    <property type="entry name" value="4-HYDROXYPHENYLACETATE 3-MONOOXYGENASE-RELATED"/>
    <property type="match status" value="1"/>
</dbReference>
<keyword evidence="2" id="KW-0274">FAD</keyword>
<reference evidence="6 7" key="1">
    <citation type="journal article" date="2019" name="Int. J. Syst. Evol. Microbiol.">
        <title>The Global Catalogue of Microorganisms (GCM) 10K type strain sequencing project: providing services to taxonomists for standard genome sequencing and annotation.</title>
        <authorList>
            <consortium name="The Broad Institute Genomics Platform"/>
            <consortium name="The Broad Institute Genome Sequencing Center for Infectious Disease"/>
            <person name="Wu L."/>
            <person name="Ma J."/>
        </authorList>
    </citation>
    <scope>NUCLEOTIDE SEQUENCE [LARGE SCALE GENOMIC DNA]</scope>
    <source>
        <strain evidence="6 7">JCM 14969</strain>
    </source>
</reference>
<dbReference type="Gene3D" id="2.40.110.10">
    <property type="entry name" value="Butyryl-CoA Dehydrogenase, subunit A, domain 2"/>
    <property type="match status" value="1"/>
</dbReference>
<keyword evidence="3" id="KW-0560">Oxidoreductase</keyword>
<name>A0ABN2DUG3_9ACTN</name>
<accession>A0ABN2DUG3</accession>
<dbReference type="Proteomes" id="UP001500393">
    <property type="component" value="Unassembled WGS sequence"/>
</dbReference>
<dbReference type="EMBL" id="BAAAOS010000032">
    <property type="protein sequence ID" value="GAA1587050.1"/>
    <property type="molecule type" value="Genomic_DNA"/>
</dbReference>
<keyword evidence="7" id="KW-1185">Reference proteome</keyword>
<protein>
    <submittedName>
        <fullName evidence="6">4-hydroxyphenylacetate 3-monooxygenase, oxygenase component</fullName>
    </submittedName>
</protein>
<evidence type="ECO:0000313" key="6">
    <source>
        <dbReference type="EMBL" id="GAA1587050.1"/>
    </source>
</evidence>
<dbReference type="Pfam" id="PF03241">
    <property type="entry name" value="HpaB"/>
    <property type="match status" value="1"/>
</dbReference>